<dbReference type="EMBL" id="BNJQ01000003">
    <property type="protein sequence ID" value="GHP02343.1"/>
    <property type="molecule type" value="Genomic_DNA"/>
</dbReference>
<evidence type="ECO:0000256" key="1">
    <source>
        <dbReference type="SAM" id="Coils"/>
    </source>
</evidence>
<evidence type="ECO:0000313" key="3">
    <source>
        <dbReference type="EMBL" id="GHP02343.1"/>
    </source>
</evidence>
<feature type="compositionally biased region" description="Acidic residues" evidence="2">
    <location>
        <begin position="221"/>
        <end position="234"/>
    </location>
</feature>
<organism evidence="3 4">
    <name type="scientific">Pycnococcus provasolii</name>
    <dbReference type="NCBI Taxonomy" id="41880"/>
    <lineage>
        <taxon>Eukaryota</taxon>
        <taxon>Viridiplantae</taxon>
        <taxon>Chlorophyta</taxon>
        <taxon>Pseudoscourfieldiophyceae</taxon>
        <taxon>Pseudoscourfieldiales</taxon>
        <taxon>Pycnococcaceae</taxon>
        <taxon>Pycnococcus</taxon>
    </lineage>
</organism>
<feature type="region of interest" description="Disordered" evidence="2">
    <location>
        <begin position="415"/>
        <end position="442"/>
    </location>
</feature>
<dbReference type="AlphaFoldDB" id="A0A830H7Q5"/>
<feature type="region of interest" description="Disordered" evidence="2">
    <location>
        <begin position="212"/>
        <end position="234"/>
    </location>
</feature>
<evidence type="ECO:0000313" key="4">
    <source>
        <dbReference type="Proteomes" id="UP000660262"/>
    </source>
</evidence>
<evidence type="ECO:0000256" key="2">
    <source>
        <dbReference type="SAM" id="MobiDB-lite"/>
    </source>
</evidence>
<proteinExistence type="predicted"/>
<accession>A0A830H7Q5</accession>
<reference evidence="3" key="1">
    <citation type="submission" date="2020-10" db="EMBL/GenBank/DDBJ databases">
        <title>Unveiling of a novel bifunctional photoreceptor, Dualchrome1, isolated from a cosmopolitan green alga.</title>
        <authorList>
            <person name="Suzuki S."/>
            <person name="Kawachi M."/>
        </authorList>
    </citation>
    <scope>NUCLEOTIDE SEQUENCE</scope>
    <source>
        <strain evidence="3">NIES 2893</strain>
    </source>
</reference>
<sequence>MPRNGTSDHNHLAFTGLLLGSRSAVRSTCANNAAAAKTKKSHAKARKGLPAWDNTSSNLDAMRLSPAELTQRRAARVSRHLLRPGTAPPAPTTAVALSPGLSPLARRYEQRKAVAAAQVAAARAAAAVRGTTHAEQTTKGVRASVRDRLPLSLQQDKDSVDFDEEVREFRARREAALAEAAARLGPAAQARGATPRAERSLLYARNGLEEEEVSGTGGLYDGDEEEEEEEEEEETVYNGVASARQFVPSEAAQAAAARAARQALASPAATRNSVDVAIEHGVAMSAADVARAVATLSSPPPRVPRVPTAPPNQEDESEEAFLLSQQLQDLATRQQEAELEAAQLREELAVEKRRHQEEMKALAVAIEKAKKIKQEEEEANAAADVSLEPPVAPMAAQLRKLGEELHMLTAAAPPALPSVNSEPAVGAAADDDGDDMGATERRNALDAGDCVELRLSMERSRGTVVDAPPLRHASVLPPVPAIDFEEEEDLPAFPGLSTMRTSQDGIDARQDTHGSQPHVPQPAHPVASDLRSALDLDNQLAARRSVPPPAVPRWSVAAAAANSSADAATTSAFSVAAAAQTSSATSKHILGGGGVASARHGSMALLHNQRPAPALGELNQNLASRWRFFCVQPKKVAHAQEQVEFDHNHKSQQLLNAATSVIVPFDEELLYARHRPRVRNLAVRAPIALVMTHVLNVKTSLIWDDSVLEVKDFHHEEQPHDDGDDHHFHDEMTKICDNLEFGKTMQPLISGKPGWVTISVDRAYCPVDVSHGSIVPASHETLRNTSPSVVVVRKWGDVVLPNGKLCEFQAEETIEFASDLDNPWITNVNWSVRCPLISLPRCAQAVASWIFERRVAGAFQSLRYSLEQES</sequence>
<feature type="region of interest" description="Disordered" evidence="2">
    <location>
        <begin position="506"/>
        <end position="525"/>
    </location>
</feature>
<dbReference type="Proteomes" id="UP000660262">
    <property type="component" value="Unassembled WGS sequence"/>
</dbReference>
<gene>
    <name evidence="3" type="ORF">PPROV_000110000</name>
</gene>
<feature type="coiled-coil region" evidence="1">
    <location>
        <begin position="327"/>
        <end position="382"/>
    </location>
</feature>
<protein>
    <submittedName>
        <fullName evidence="3">Uncharacterized protein</fullName>
    </submittedName>
</protein>
<name>A0A830H7Q5_9CHLO</name>
<comment type="caution">
    <text evidence="3">The sequence shown here is derived from an EMBL/GenBank/DDBJ whole genome shotgun (WGS) entry which is preliminary data.</text>
</comment>
<keyword evidence="1" id="KW-0175">Coiled coil</keyword>
<feature type="compositionally biased region" description="Pro residues" evidence="2">
    <location>
        <begin position="298"/>
        <end position="310"/>
    </location>
</feature>
<keyword evidence="4" id="KW-1185">Reference proteome</keyword>
<feature type="region of interest" description="Disordered" evidence="2">
    <location>
        <begin position="295"/>
        <end position="318"/>
    </location>
</feature>